<reference evidence="2 3" key="1">
    <citation type="submission" date="2017-07" db="EMBL/GenBank/DDBJ databases">
        <title>Draft whole genome sequences of clinical Proprionibacteriaceae strains.</title>
        <authorList>
            <person name="Bernier A.-M."/>
            <person name="Bernard K."/>
            <person name="Domingo M.-C."/>
        </authorList>
    </citation>
    <scope>NUCLEOTIDE SEQUENCE [LARGE SCALE GENOMIC DNA]</scope>
    <source>
        <strain evidence="2 3">NML 130396</strain>
    </source>
</reference>
<accession>A0A255GQM4</accession>
<organism evidence="2 3">
    <name type="scientific">Enemella dayhoffiae</name>
    <dbReference type="NCBI Taxonomy" id="2016507"/>
    <lineage>
        <taxon>Bacteria</taxon>
        <taxon>Bacillati</taxon>
        <taxon>Actinomycetota</taxon>
        <taxon>Actinomycetes</taxon>
        <taxon>Propionibacteriales</taxon>
        <taxon>Propionibacteriaceae</taxon>
        <taxon>Enemella</taxon>
    </lineage>
</organism>
<feature type="domain" description="Beta-lactamase class A catalytic" evidence="1">
    <location>
        <begin position="13"/>
        <end position="69"/>
    </location>
</feature>
<protein>
    <recommendedName>
        <fullName evidence="1">Beta-lactamase class A catalytic domain-containing protein</fullName>
    </recommendedName>
</protein>
<dbReference type="Proteomes" id="UP000216311">
    <property type="component" value="Unassembled WGS sequence"/>
</dbReference>
<sequence>MRMPPLTAAADWSVCVRDADDDRVLVDHWPERLLRTASVGKLFLLAEIARQWETGRLDPCEQLAWHDEELLADSGL</sequence>
<dbReference type="SUPFAM" id="SSF56601">
    <property type="entry name" value="beta-lactamase/transpeptidase-like"/>
    <property type="match status" value="1"/>
</dbReference>
<dbReference type="OrthoDB" id="3673924at2"/>
<comment type="caution">
    <text evidence="2">The sequence shown here is derived from an EMBL/GenBank/DDBJ whole genome shotgun (WGS) entry which is preliminary data.</text>
</comment>
<dbReference type="GO" id="GO:0030655">
    <property type="term" value="P:beta-lactam antibiotic catabolic process"/>
    <property type="evidence" value="ECO:0007669"/>
    <property type="project" value="InterPro"/>
</dbReference>
<dbReference type="Gene3D" id="3.40.710.10">
    <property type="entry name" value="DD-peptidase/beta-lactamase superfamily"/>
    <property type="match status" value="1"/>
</dbReference>
<evidence type="ECO:0000313" key="3">
    <source>
        <dbReference type="Proteomes" id="UP000216311"/>
    </source>
</evidence>
<evidence type="ECO:0000313" key="2">
    <source>
        <dbReference type="EMBL" id="OYO18127.1"/>
    </source>
</evidence>
<dbReference type="InterPro" id="IPR045155">
    <property type="entry name" value="Beta-lactam_cat"/>
</dbReference>
<evidence type="ECO:0000259" key="1">
    <source>
        <dbReference type="Pfam" id="PF13354"/>
    </source>
</evidence>
<dbReference type="GO" id="GO:0008800">
    <property type="term" value="F:beta-lactamase activity"/>
    <property type="evidence" value="ECO:0007669"/>
    <property type="project" value="InterPro"/>
</dbReference>
<proteinExistence type="predicted"/>
<dbReference type="Pfam" id="PF13354">
    <property type="entry name" value="Beta-lactamase2"/>
    <property type="match status" value="1"/>
</dbReference>
<dbReference type="RefSeq" id="WP_094365216.1">
    <property type="nucleotide sequence ID" value="NZ_NMVQ01000045.1"/>
</dbReference>
<name>A0A255GQM4_9ACTN</name>
<dbReference type="AlphaFoldDB" id="A0A255GQM4"/>
<keyword evidence="3" id="KW-1185">Reference proteome</keyword>
<gene>
    <name evidence="2" type="ORF">CGZ93_16385</name>
</gene>
<dbReference type="EMBL" id="NMVQ01000045">
    <property type="protein sequence ID" value="OYO18127.1"/>
    <property type="molecule type" value="Genomic_DNA"/>
</dbReference>
<dbReference type="InterPro" id="IPR012338">
    <property type="entry name" value="Beta-lactam/transpept-like"/>
</dbReference>